<evidence type="ECO:0000313" key="2">
    <source>
        <dbReference type="EMBL" id="CAH7688980.1"/>
    </source>
</evidence>
<accession>A0AAV0BQK0</accession>
<dbReference type="EMBL" id="CALTRL010006035">
    <property type="protein sequence ID" value="CAH7688980.1"/>
    <property type="molecule type" value="Genomic_DNA"/>
</dbReference>
<reference evidence="2" key="1">
    <citation type="submission" date="2022-06" db="EMBL/GenBank/DDBJ databases">
        <authorList>
            <consortium name="SYNGENTA / RWTH Aachen University"/>
        </authorList>
    </citation>
    <scope>NUCLEOTIDE SEQUENCE</scope>
</reference>
<protein>
    <submittedName>
        <fullName evidence="2">Expressed protein</fullName>
    </submittedName>
</protein>
<organism evidence="2 3">
    <name type="scientific">Phakopsora pachyrhizi</name>
    <name type="common">Asian soybean rust disease fungus</name>
    <dbReference type="NCBI Taxonomy" id="170000"/>
    <lineage>
        <taxon>Eukaryota</taxon>
        <taxon>Fungi</taxon>
        <taxon>Dikarya</taxon>
        <taxon>Basidiomycota</taxon>
        <taxon>Pucciniomycotina</taxon>
        <taxon>Pucciniomycetes</taxon>
        <taxon>Pucciniales</taxon>
        <taxon>Phakopsoraceae</taxon>
        <taxon>Phakopsora</taxon>
    </lineage>
</organism>
<gene>
    <name evidence="2" type="ORF">PPACK8108_LOCUS24031</name>
</gene>
<feature type="region of interest" description="Disordered" evidence="1">
    <location>
        <begin position="408"/>
        <end position="438"/>
    </location>
</feature>
<dbReference type="AlphaFoldDB" id="A0AAV0BQK0"/>
<feature type="compositionally biased region" description="Acidic residues" evidence="1">
    <location>
        <begin position="408"/>
        <end position="435"/>
    </location>
</feature>
<keyword evidence="3" id="KW-1185">Reference proteome</keyword>
<evidence type="ECO:0000313" key="3">
    <source>
        <dbReference type="Proteomes" id="UP001153365"/>
    </source>
</evidence>
<name>A0AAV0BQK0_PHAPC</name>
<proteinExistence type="predicted"/>
<sequence>MVVDPMTYQEYQSILHSTNQVQFYSQIKGLVELVIGPLSTSNPGHNPLSSLILVRNLLRSSLVIPNLFKRSSCRETENEVEWIINDVYRSLENQLMFHTSTVEPLATRPIRQIPTFIILALSSLSHSILLRSLTDRGPGWSRAITNSSSSCCEEDRWSSQRSAFELTIDSLQNSLSLTTEQLTEHQLNQLRLTKQTILSIRHRSEQDGSNLSRDNHQTERGIRQVLSKQLGKVFQVYRTVFSIATRCLSPSNQRALRYSITLLSLIITHLSLEDSNSRIDDEKFKELIQVLLENFNDYCLYNLNEPETESIRVINRYGKLFNRLIDHPITLRSELDLEILNCFFNLTDKSSLEPLISQSLKLWIKHFDPWRSVSFEPRWSLSSDQLACLTGLVIHRFLTIHTIESVEEEIDDDDEEDKESEDEDEDEEDEDEEDSIIQPTRSLRSYSRSLIKAIGLNNPCSLWDFISQLPLTQAVTDFSSFQIAEVGYLLIGIFSQINLLNQYKEISLVFHERFEAWMDKISKFSKQSTLTLEQSQKSEMIITQMINTECNKKVEDVWSFSAFKFKGLRSLPGLIIKSGGEKVLPWSSFLIELLCKSWTKNQGLPIGSHLIEQLKSLIKILGLEQQKDFEILLSFLIQGYCQLNSKNEVLINEDIKEDLNQIFIATVDQLHYLVDIDNGVGEKIMHDKAVLIQTIFEGFDQLVIVSKNSLNKIILKKMSLLYFTLRKILKSQEIKLFHLENQMSRIGRLFIETCIERGRGWERVMGKVLFSFGECAFSSLSSGLEEYNTTRDQSMQDFKLFNLLINIWKFNWIEQDFDELNLNLILIRMIEPEMFRMIFFLKKVHQSNLLDYNNGYISSNTSHNCEENNRVNGLVNAKNCFDFDSMQDEFKKRFNLRSLRKIAIMERLKFKDMILKSSSDEMYDDQYRAGYNEKVLMIIKEESRMMIEKFNRSIKEIIEDLKLVEHCDHQEQLDNEVLRSQFYDYSSDSSFKSDGFFDSNYGNSFEGGKNDFEHFISVDDFMRKNYYFDDGG</sequence>
<evidence type="ECO:0000256" key="1">
    <source>
        <dbReference type="SAM" id="MobiDB-lite"/>
    </source>
</evidence>
<dbReference type="Proteomes" id="UP001153365">
    <property type="component" value="Unassembled WGS sequence"/>
</dbReference>
<comment type="caution">
    <text evidence="2">The sequence shown here is derived from an EMBL/GenBank/DDBJ whole genome shotgun (WGS) entry which is preliminary data.</text>
</comment>